<dbReference type="EMBL" id="JARIHO010000051">
    <property type="protein sequence ID" value="KAJ7321265.1"/>
    <property type="molecule type" value="Genomic_DNA"/>
</dbReference>
<evidence type="ECO:0000313" key="3">
    <source>
        <dbReference type="Proteomes" id="UP001218218"/>
    </source>
</evidence>
<dbReference type="Gene3D" id="1.25.40.10">
    <property type="entry name" value="Tetratricopeptide repeat domain"/>
    <property type="match status" value="2"/>
</dbReference>
<dbReference type="SUPFAM" id="SSF52540">
    <property type="entry name" value="P-loop containing nucleoside triphosphate hydrolases"/>
    <property type="match status" value="1"/>
</dbReference>
<proteinExistence type="predicted"/>
<dbReference type="Proteomes" id="UP001218218">
    <property type="component" value="Unassembled WGS sequence"/>
</dbReference>
<dbReference type="Pfam" id="PF20703">
    <property type="entry name" value="nSTAND1"/>
    <property type="match status" value="1"/>
</dbReference>
<reference evidence="2" key="1">
    <citation type="submission" date="2023-03" db="EMBL/GenBank/DDBJ databases">
        <title>Massive genome expansion in bonnet fungi (Mycena s.s.) driven by repeated elements and novel gene families across ecological guilds.</title>
        <authorList>
            <consortium name="Lawrence Berkeley National Laboratory"/>
            <person name="Harder C.B."/>
            <person name="Miyauchi S."/>
            <person name="Viragh M."/>
            <person name="Kuo A."/>
            <person name="Thoen E."/>
            <person name="Andreopoulos B."/>
            <person name="Lu D."/>
            <person name="Skrede I."/>
            <person name="Drula E."/>
            <person name="Henrissat B."/>
            <person name="Morin E."/>
            <person name="Kohler A."/>
            <person name="Barry K."/>
            <person name="LaButti K."/>
            <person name="Morin E."/>
            <person name="Salamov A."/>
            <person name="Lipzen A."/>
            <person name="Mereny Z."/>
            <person name="Hegedus B."/>
            <person name="Baldrian P."/>
            <person name="Stursova M."/>
            <person name="Weitz H."/>
            <person name="Taylor A."/>
            <person name="Grigoriev I.V."/>
            <person name="Nagy L.G."/>
            <person name="Martin F."/>
            <person name="Kauserud H."/>
        </authorList>
    </citation>
    <scope>NUCLEOTIDE SEQUENCE</scope>
    <source>
        <strain evidence="2">CBHHK002</strain>
    </source>
</reference>
<sequence>MTPGDSFDESNVEIHKVNFITDIIKMRHDAEQNHKEVLDMISGFTDMTSSDKASTISWMYSGSYTSSNSISMLPSEPKIFHGRESELSDLLELFVESPPRIAILGAGGMGKTSLARAIVHHAEITAKYTQHRYFIACDVTANRVELAACIGAHLGLKPGKDLTLAVVHYFKSGPPCLLVLDNLETVWEPTAYRRDIEEFLSLLTNVQQLALVITMRGAERPAKPLTQDAAHQTFVDIAEDHHNPEDIDRVLSLTENMPLAINLIAHLVDVEGCSSVLSRWEAEKTAVISEGYDKKSNLEMSISLSLSSPRIKAVRHAQELLSLLSILPDGLSDVELLHSKIPIEDIQNCKTTLIRTAVAYLDDKKQLKALVPIREYMQKTHPPRNELVKPLSKYFHELLELHKDFFGTKMNSATVGQISSNLANIQSLLQNGLQKDHPDLTDNIFSALNLNLFSRLTGRGPETLVAQALEHFEYFDDPDLKSRSATFSKAMDFCCLAITLATSSGNTKRHSQALHILASIHCRLGDYSSSQTHASQAQRLARISADLYNEALALHIEAMAWTQLGNYKQGISLCSRARDLLVHCDHSTMNQQAEIHLMKSEYREAHNIQTRILQQCSVHMDPYAFLNLAEISLSTNAPKLAVQQDIERARKIFLSLEQNVEITMCDTIMADLYLREGDIPVAEALFKQCLVALSHSQINSFCLERLGNGSRWGAIGPMSTWATVYLAHSTKFKEKLGIHKALQFLGDIFLDQRDEDTATSLFTVALEGFKYMDVHHSRAKCMLRLGDISKGHGDLLKAVEFWHAARPLFERSSQKKEIEDIDERLASIGEDVLGQHRVNLACLTKLNELSGIVGGAEDHISDIEDLQEDLVGVVMV</sequence>
<dbReference type="InterPro" id="IPR049052">
    <property type="entry name" value="nSTAND1"/>
</dbReference>
<dbReference type="InterPro" id="IPR011990">
    <property type="entry name" value="TPR-like_helical_dom_sf"/>
</dbReference>
<dbReference type="InterPro" id="IPR027417">
    <property type="entry name" value="P-loop_NTPase"/>
</dbReference>
<dbReference type="SUPFAM" id="SSF48452">
    <property type="entry name" value="TPR-like"/>
    <property type="match status" value="1"/>
</dbReference>
<dbReference type="PANTHER" id="PTHR47691">
    <property type="entry name" value="REGULATOR-RELATED"/>
    <property type="match status" value="1"/>
</dbReference>
<accession>A0AAD7EHC0</accession>
<gene>
    <name evidence="2" type="ORF">DFH08DRAFT_1033821</name>
</gene>
<protein>
    <recommendedName>
        <fullName evidence="1">Novel STAND NTPase 1 domain-containing protein</fullName>
    </recommendedName>
</protein>
<keyword evidence="3" id="KW-1185">Reference proteome</keyword>
<evidence type="ECO:0000259" key="1">
    <source>
        <dbReference type="Pfam" id="PF20703"/>
    </source>
</evidence>
<dbReference type="PANTHER" id="PTHR47691:SF3">
    <property type="entry name" value="HTH-TYPE TRANSCRIPTIONAL REGULATOR RV0890C-RELATED"/>
    <property type="match status" value="1"/>
</dbReference>
<dbReference type="SUPFAM" id="SSF81901">
    <property type="entry name" value="HCP-like"/>
    <property type="match status" value="1"/>
</dbReference>
<dbReference type="AlphaFoldDB" id="A0AAD7EHC0"/>
<comment type="caution">
    <text evidence="2">The sequence shown here is derived from an EMBL/GenBank/DDBJ whole genome shotgun (WGS) entry which is preliminary data.</text>
</comment>
<feature type="domain" description="Novel STAND NTPase 1" evidence="1">
    <location>
        <begin position="76"/>
        <end position="217"/>
    </location>
</feature>
<name>A0AAD7EHC0_9AGAR</name>
<organism evidence="2 3">
    <name type="scientific">Mycena albidolilacea</name>
    <dbReference type="NCBI Taxonomy" id="1033008"/>
    <lineage>
        <taxon>Eukaryota</taxon>
        <taxon>Fungi</taxon>
        <taxon>Dikarya</taxon>
        <taxon>Basidiomycota</taxon>
        <taxon>Agaricomycotina</taxon>
        <taxon>Agaricomycetes</taxon>
        <taxon>Agaricomycetidae</taxon>
        <taxon>Agaricales</taxon>
        <taxon>Marasmiineae</taxon>
        <taxon>Mycenaceae</taxon>
        <taxon>Mycena</taxon>
    </lineage>
</organism>
<dbReference type="Gene3D" id="3.40.50.300">
    <property type="entry name" value="P-loop containing nucleotide triphosphate hydrolases"/>
    <property type="match status" value="1"/>
</dbReference>
<evidence type="ECO:0000313" key="2">
    <source>
        <dbReference type="EMBL" id="KAJ7321265.1"/>
    </source>
</evidence>